<dbReference type="EMBL" id="LN734822">
    <property type="protein sequence ID" value="CEL25576.1"/>
    <property type="molecule type" value="Genomic_DNA"/>
</dbReference>
<name>A0A090I5F6_METFO</name>
<evidence type="ECO:0000313" key="6">
    <source>
        <dbReference type="Proteomes" id="UP000062768"/>
    </source>
</evidence>
<gene>
    <name evidence="2" type="primary">cobZ</name>
    <name evidence="2" type="ORF">BRM9_0895</name>
    <name evidence="3" type="ORF">DSM1535_0862</name>
    <name evidence="5" type="ORF">ISP06_00640</name>
    <name evidence="4" type="ORF">MB9_1949</name>
</gene>
<keyword evidence="6" id="KW-1185">Reference proteome</keyword>
<feature type="domain" description="YutG/PgpA" evidence="1">
    <location>
        <begin position="50"/>
        <end position="145"/>
    </location>
</feature>
<dbReference type="KEGG" id="mfc:BRM9_0895"/>
<accession>A0A090I5F6</accession>
<dbReference type="EMBL" id="JADIIL010000005">
    <property type="protein sequence ID" value="MBF4473967.1"/>
    <property type="molecule type" value="Genomic_DNA"/>
</dbReference>
<reference evidence="4" key="3">
    <citation type="submission" date="2014-09" db="EMBL/GenBank/DDBJ databases">
        <authorList>
            <person name="Bishop-Lilly K.A."/>
            <person name="Broomall S.M."/>
            <person name="Chain P.S."/>
            <person name="Chertkov O."/>
            <person name="Coyne S.R."/>
            <person name="Daligault H.E."/>
            <person name="Davenport K.W."/>
            <person name="Erkkila T."/>
            <person name="Frey K.G."/>
            <person name="Gibbons H.S."/>
            <person name="Gu W."/>
            <person name="Jaissle J."/>
            <person name="Johnson S.L."/>
            <person name="Koroleva G.I."/>
            <person name="Ladner J.T."/>
            <person name="Lo C.-C."/>
            <person name="Minogue T.D."/>
            <person name="Munk C."/>
            <person name="Palacios G.F."/>
            <person name="Redden C.L."/>
            <person name="Rosenzweig C.N."/>
            <person name="Scholz M.B."/>
            <person name="Teshima H."/>
            <person name="Xu Y."/>
        </authorList>
    </citation>
    <scope>NUCLEOTIDE SEQUENCE</scope>
    <source>
        <strain evidence="4">Mb9</strain>
    </source>
</reference>
<dbReference type="InterPro" id="IPR007686">
    <property type="entry name" value="YutG/PgpA"/>
</dbReference>
<dbReference type="Gene3D" id="1.10.3760.10">
    <property type="entry name" value="PgpA-like"/>
    <property type="match status" value="1"/>
</dbReference>
<dbReference type="EMBL" id="LN515531">
    <property type="protein sequence ID" value="CEA13215.1"/>
    <property type="molecule type" value="Genomic_DNA"/>
</dbReference>
<organism evidence="3">
    <name type="scientific">Methanobacterium formicicum</name>
    <dbReference type="NCBI Taxonomy" id="2162"/>
    <lineage>
        <taxon>Archaea</taxon>
        <taxon>Methanobacteriati</taxon>
        <taxon>Methanobacteriota</taxon>
        <taxon>Methanomada group</taxon>
        <taxon>Methanobacteria</taxon>
        <taxon>Methanobacteriales</taxon>
        <taxon>Methanobacteriaceae</taxon>
        <taxon>Methanobacterium</taxon>
    </lineage>
</organism>
<dbReference type="Proteomes" id="UP000606900">
    <property type="component" value="Unassembled WGS sequence"/>
</dbReference>
<evidence type="ECO:0000259" key="1">
    <source>
        <dbReference type="Pfam" id="PF04608"/>
    </source>
</evidence>
<dbReference type="GO" id="GO:0006629">
    <property type="term" value="P:lipid metabolic process"/>
    <property type="evidence" value="ECO:0007669"/>
    <property type="project" value="InterPro"/>
</dbReference>
<proteinExistence type="predicted"/>
<protein>
    <submittedName>
        <fullName evidence="2">Alpha-ribazole phosphatase CobZ</fullName>
    </submittedName>
    <submittedName>
        <fullName evidence="3">Phosphatidylglycerophosphatase A</fullName>
    </submittedName>
</protein>
<sequence length="148" mass="16499">MENNNESRSIYDFMQEAGVELPQLVEAGLELLAGVEKNEELELRLEKQIRKSLEDINVVVLIMAGIRVEEDLLHHRIEGVDVDDDPAYLYTDEVLGMAIANQIAGTKAIFNFKRYDEAKPGIIATLGPMLDDVFAGLVAGCMSKIFEE</sequence>
<evidence type="ECO:0000313" key="5">
    <source>
        <dbReference type="EMBL" id="MBF4473967.1"/>
    </source>
</evidence>
<reference evidence="5" key="4">
    <citation type="submission" date="2020-10" db="EMBL/GenBank/DDBJ databases">
        <title>Dehalococcoides mccartyi of a TCE/Cr reducing biochatode.</title>
        <authorList>
            <person name="Matturro B."/>
        </authorList>
    </citation>
    <scope>NUCLEOTIDE SEQUENCE</scope>
    <source>
        <strain evidence="5">Bin2</strain>
    </source>
</reference>
<dbReference type="SUPFAM" id="SSF101307">
    <property type="entry name" value="YutG-like"/>
    <property type="match status" value="1"/>
</dbReference>
<dbReference type="EMBL" id="CP006933">
    <property type="protein sequence ID" value="AIS31712.1"/>
    <property type="molecule type" value="Genomic_DNA"/>
</dbReference>
<dbReference type="Proteomes" id="UP000062768">
    <property type="component" value="Chromosome I"/>
</dbReference>
<dbReference type="RefSeq" id="WP_048072453.1">
    <property type="nucleotide sequence ID" value="NZ_CALCVY010000142.1"/>
</dbReference>
<dbReference type="GO" id="GO:0008962">
    <property type="term" value="F:phosphatidylglycerophosphatase activity"/>
    <property type="evidence" value="ECO:0007669"/>
    <property type="project" value="InterPro"/>
</dbReference>
<dbReference type="CDD" id="cd06971">
    <property type="entry name" value="PgpA"/>
    <property type="match status" value="1"/>
</dbReference>
<dbReference type="GeneID" id="26740182"/>
<dbReference type="InterPro" id="IPR036681">
    <property type="entry name" value="PgpA-like_sf"/>
</dbReference>
<reference evidence="2" key="1">
    <citation type="submission" date="2013-12" db="EMBL/GenBank/DDBJ databases">
        <title>The complete genome sequence of Methanobacterium sp. BRM9.</title>
        <authorList>
            <consortium name="Pastoral Greenhouse Gas Research Consortium"/>
            <person name="Kelly W.J."/>
            <person name="Leahy S.C."/>
            <person name="Perry R."/>
            <person name="Li D."/>
            <person name="Altermann E."/>
            <person name="Lambie S.C."/>
            <person name="Attwood G.T."/>
        </authorList>
    </citation>
    <scope>NUCLEOTIDE SEQUENCE [LARGE SCALE GENOMIC DNA]</scope>
    <source>
        <strain evidence="2">BRM9</strain>
    </source>
</reference>
<evidence type="ECO:0000313" key="2">
    <source>
        <dbReference type="EMBL" id="AIS31712.1"/>
    </source>
</evidence>
<dbReference type="KEGG" id="mfi:DSM1535_0862"/>
<dbReference type="PATRIC" id="fig|2162.10.peg.2026"/>
<evidence type="ECO:0000313" key="4">
    <source>
        <dbReference type="EMBL" id="CEL25576.1"/>
    </source>
</evidence>
<dbReference type="Proteomes" id="UP000029661">
    <property type="component" value="Chromosome"/>
</dbReference>
<reference evidence="3" key="2">
    <citation type="submission" date="2014-08" db="EMBL/GenBank/DDBJ databases">
        <authorList>
            <person name="Wibberg D."/>
        </authorList>
    </citation>
    <scope>NUCLEOTIDE SEQUENCE</scope>
</reference>
<dbReference type="STRING" id="2162.BRM9_0895"/>
<dbReference type="AlphaFoldDB" id="A0A090I5F6"/>
<dbReference type="OrthoDB" id="53211at2157"/>
<dbReference type="Pfam" id="PF04608">
    <property type="entry name" value="PgpA"/>
    <property type="match status" value="1"/>
</dbReference>
<evidence type="ECO:0000313" key="3">
    <source>
        <dbReference type="EMBL" id="CEA13215.1"/>
    </source>
</evidence>